<evidence type="ECO:0000256" key="5">
    <source>
        <dbReference type="SAM" id="Phobius"/>
    </source>
</evidence>
<comment type="caution">
    <text evidence="6">The sequence shown here is derived from an EMBL/GenBank/DDBJ whole genome shotgun (WGS) entry which is preliminary data.</text>
</comment>
<feature type="transmembrane region" description="Helical" evidence="5">
    <location>
        <begin position="12"/>
        <end position="31"/>
    </location>
</feature>
<keyword evidence="3 5" id="KW-0472">Membrane</keyword>
<dbReference type="PANTHER" id="PTHR47529">
    <property type="entry name" value="PEPTIDYL-PROLYL CIS-TRANS ISOMERASE D"/>
    <property type="match status" value="1"/>
</dbReference>
<evidence type="ECO:0000256" key="1">
    <source>
        <dbReference type="ARBA" id="ARBA00004236"/>
    </source>
</evidence>
<keyword evidence="2" id="KW-1003">Cell membrane</keyword>
<proteinExistence type="predicted"/>
<evidence type="ECO:0000256" key="2">
    <source>
        <dbReference type="ARBA" id="ARBA00022475"/>
    </source>
</evidence>
<dbReference type="Proteomes" id="UP000216312">
    <property type="component" value="Unassembled WGS sequence"/>
</dbReference>
<protein>
    <recommendedName>
        <fullName evidence="8">PpiC domain-containing protein</fullName>
    </recommendedName>
</protein>
<evidence type="ECO:0008006" key="8">
    <source>
        <dbReference type="Google" id="ProtNLM"/>
    </source>
</evidence>
<dbReference type="GO" id="GO:0005886">
    <property type="term" value="C:plasma membrane"/>
    <property type="evidence" value="ECO:0007669"/>
    <property type="project" value="UniProtKB-SubCell"/>
</dbReference>
<keyword evidence="4" id="KW-0143">Chaperone</keyword>
<dbReference type="PANTHER" id="PTHR47529:SF1">
    <property type="entry name" value="PERIPLASMIC CHAPERONE PPID"/>
    <property type="match status" value="1"/>
</dbReference>
<name>A0A257LVA6_UNCW3</name>
<organism evidence="6 7">
    <name type="scientific">candidate division WOR-3 bacterium 4484_18</name>
    <dbReference type="NCBI Taxonomy" id="2020626"/>
    <lineage>
        <taxon>Bacteria</taxon>
        <taxon>Bacteria division WOR-3</taxon>
    </lineage>
</organism>
<keyword evidence="5" id="KW-1133">Transmembrane helix</keyword>
<evidence type="ECO:0000256" key="3">
    <source>
        <dbReference type="ARBA" id="ARBA00023136"/>
    </source>
</evidence>
<gene>
    <name evidence="6" type="ORF">CGW93_00155</name>
</gene>
<dbReference type="Pfam" id="PF13623">
    <property type="entry name" value="SurA_N_2"/>
    <property type="match status" value="1"/>
</dbReference>
<dbReference type="InterPro" id="IPR027304">
    <property type="entry name" value="Trigger_fact/SurA_dom_sf"/>
</dbReference>
<dbReference type="AlphaFoldDB" id="A0A257LVA6"/>
<dbReference type="SUPFAM" id="SSF109998">
    <property type="entry name" value="Triger factor/SurA peptide-binding domain-like"/>
    <property type="match status" value="1"/>
</dbReference>
<accession>A0A257LVA6</accession>
<dbReference type="EMBL" id="NMUJ01000001">
    <property type="protein sequence ID" value="OYV03615.1"/>
    <property type="molecule type" value="Genomic_DNA"/>
</dbReference>
<sequence length="457" mass="54391">MAMQKLRQKMVVFLWFAAALFILFIFLQWGLHFTSTRTLTMREKGYIAKIGNTIVKDDHYRRVVNNIARDTTLTPEEVEAFAFDNLVTEIILDNEVRKKGLMPSDETIIELIKKYPPQELRNDSSFLREDGTFDYDRYWELLSDPRARPYFENYEHLIRYNITRQRLFAEVTGYVRPTMQELWERYRERKTRMKIRGVRFVPQFDIDDTTIYQYYEAHKEEFKTLAKPRFECVTIPRNTEEGEAKVGLVYSRLDKGEHWSSVIKDYGLIVDTVAGDTIAGIPLTYALKTYNEGHILAIGSDDTVYYLRIIYNPYMKYEPEYEYLPVEQARNLITTTIYRQRLATYLDSIRPYFTKYQNKSKLSPWFTVLDTIWGITERSFYYQVLAIDSGAVGKVVLDSCGYLVKVIDKKEPTMDEFQSDTGFVHDYIIQYQQDFYNSWVENLKHHTKIEDYRFYVR</sequence>
<keyword evidence="5" id="KW-0812">Transmembrane</keyword>
<comment type="subcellular location">
    <subcellularLocation>
        <location evidence="1">Cell membrane</location>
    </subcellularLocation>
</comment>
<evidence type="ECO:0000313" key="6">
    <source>
        <dbReference type="EMBL" id="OYV03615.1"/>
    </source>
</evidence>
<evidence type="ECO:0000313" key="7">
    <source>
        <dbReference type="Proteomes" id="UP000216312"/>
    </source>
</evidence>
<evidence type="ECO:0000256" key="4">
    <source>
        <dbReference type="ARBA" id="ARBA00023186"/>
    </source>
</evidence>
<dbReference type="InterPro" id="IPR052029">
    <property type="entry name" value="PpiD_chaperone"/>
</dbReference>
<reference evidence="7" key="1">
    <citation type="submission" date="2017-07" db="EMBL/GenBank/DDBJ databases">
        <title>Novel pathways for hydrocarbon cycling and metabolic interdependencies in hydrothermal sediment communities.</title>
        <authorList>
            <person name="Dombrowski N."/>
            <person name="Seitz K."/>
            <person name="Teske A."/>
            <person name="Baker B."/>
        </authorList>
    </citation>
    <scope>NUCLEOTIDE SEQUENCE [LARGE SCALE GENOMIC DNA]</scope>
</reference>